<keyword evidence="5" id="KW-1185">Reference proteome</keyword>
<comment type="caution">
    <text evidence="4">The sequence shown here is derived from an EMBL/GenBank/DDBJ whole genome shotgun (WGS) entry which is preliminary data.</text>
</comment>
<reference evidence="4 5" key="1">
    <citation type="submission" date="2021-01" db="EMBL/GenBank/DDBJ databases">
        <title>Whole genome shotgun sequence of Asanoa iriomotensis NBRC 100142.</title>
        <authorList>
            <person name="Komaki H."/>
            <person name="Tamura T."/>
        </authorList>
    </citation>
    <scope>NUCLEOTIDE SEQUENCE [LARGE SCALE GENOMIC DNA]</scope>
    <source>
        <strain evidence="4 5">NBRC 100142</strain>
    </source>
</reference>
<keyword evidence="2" id="KW-0732">Signal</keyword>
<feature type="signal peptide" evidence="2">
    <location>
        <begin position="1"/>
        <end position="25"/>
    </location>
</feature>
<organism evidence="4 5">
    <name type="scientific">Asanoa iriomotensis</name>
    <dbReference type="NCBI Taxonomy" id="234613"/>
    <lineage>
        <taxon>Bacteria</taxon>
        <taxon>Bacillati</taxon>
        <taxon>Actinomycetota</taxon>
        <taxon>Actinomycetes</taxon>
        <taxon>Micromonosporales</taxon>
        <taxon>Micromonosporaceae</taxon>
        <taxon>Asanoa</taxon>
    </lineage>
</organism>
<dbReference type="Proteomes" id="UP000624325">
    <property type="component" value="Unassembled WGS sequence"/>
</dbReference>
<dbReference type="InterPro" id="IPR029052">
    <property type="entry name" value="Metallo-depent_PP-like"/>
</dbReference>
<evidence type="ECO:0000313" key="4">
    <source>
        <dbReference type="EMBL" id="GIF54443.1"/>
    </source>
</evidence>
<gene>
    <name evidence="4" type="ORF">Air01nite_05380</name>
</gene>
<feature type="chain" id="PRO_5045830622" description="Calcineurin-like phosphoesterase domain-containing protein" evidence="2">
    <location>
        <begin position="26"/>
        <end position="492"/>
    </location>
</feature>
<accession>A0ABQ4BV80</accession>
<sequence length="492" mass="53276">MQRRFVLSSVGLLLAAALTPLSAAARPDSAGEGYGNPSLPPPVAWAWTQLVPPGQQTRGGTQVRFATPAAQCPFVEITTGTQTVRHQMVPNGVVTVYPTTATLCSLLVEDNATRARVDVSTTQGIPVRPSANGDVPLPDWTQTGATKRRPGNIALIGDTGCRVPAAPAQIQRCTPQRWPFADVSDSAAREPARPDLVVHVGDYLYRSAPQRWREPLCGAPGLGNNAHTWGCLVTDFFEPAARLLATAPFVFVRGNHENCGRAGAVWFRYLAAAPSSTACDPQHPQDYTPPARIDAGTLSLLLMDTSCAADEEQPASCNHTDLERRYRDQFNEINNNLVRGGDNLLLSHSPLWAVNGQTPAANPEWIDHTLDAALATSTLGRLDRRITFVLSGHVHLYQMLAVTSGTADRRPPQLTVGSSGTELDPQTWVDSQLINKPVNGLNIAQLVTRHEWGYAVLRDRTTTWNVRFFSRSGNAVKGTDCDLVGTVFPSCR</sequence>
<evidence type="ECO:0000313" key="5">
    <source>
        <dbReference type="Proteomes" id="UP000624325"/>
    </source>
</evidence>
<dbReference type="Pfam" id="PF00149">
    <property type="entry name" value="Metallophos"/>
    <property type="match status" value="1"/>
</dbReference>
<evidence type="ECO:0000259" key="3">
    <source>
        <dbReference type="Pfam" id="PF00149"/>
    </source>
</evidence>
<proteinExistence type="predicted"/>
<dbReference type="SUPFAM" id="SSF56300">
    <property type="entry name" value="Metallo-dependent phosphatases"/>
    <property type="match status" value="1"/>
</dbReference>
<feature type="domain" description="Calcineurin-like phosphoesterase" evidence="3">
    <location>
        <begin position="152"/>
        <end position="396"/>
    </location>
</feature>
<dbReference type="CDD" id="cd00838">
    <property type="entry name" value="MPP_superfamily"/>
    <property type="match status" value="1"/>
</dbReference>
<evidence type="ECO:0000256" key="2">
    <source>
        <dbReference type="SAM" id="SignalP"/>
    </source>
</evidence>
<name>A0ABQ4BV80_9ACTN</name>
<dbReference type="InterPro" id="IPR004843">
    <property type="entry name" value="Calcineurin-like_PHP"/>
</dbReference>
<feature type="region of interest" description="Disordered" evidence="1">
    <location>
        <begin position="124"/>
        <end position="147"/>
    </location>
</feature>
<evidence type="ECO:0000256" key="1">
    <source>
        <dbReference type="SAM" id="MobiDB-lite"/>
    </source>
</evidence>
<dbReference type="EMBL" id="BONC01000002">
    <property type="protein sequence ID" value="GIF54443.1"/>
    <property type="molecule type" value="Genomic_DNA"/>
</dbReference>
<protein>
    <recommendedName>
        <fullName evidence="3">Calcineurin-like phosphoesterase domain-containing protein</fullName>
    </recommendedName>
</protein>
<dbReference type="Gene3D" id="3.60.21.10">
    <property type="match status" value="1"/>
</dbReference>